<evidence type="ECO:0000256" key="1">
    <source>
        <dbReference type="ARBA" id="ARBA00001946"/>
    </source>
</evidence>
<dbReference type="RefSeq" id="WP_119714751.1">
    <property type="nucleotide sequence ID" value="NZ_OMOH01000002.1"/>
</dbReference>
<proteinExistence type="inferred from homology"/>
<dbReference type="SUPFAM" id="SSF56784">
    <property type="entry name" value="HAD-like"/>
    <property type="match status" value="1"/>
</dbReference>
<reference evidence="15" key="1">
    <citation type="submission" date="2018-02" db="EMBL/GenBank/DDBJ databases">
        <authorList>
            <person name="Hornung B."/>
        </authorList>
    </citation>
    <scope>NUCLEOTIDE SEQUENCE [LARGE SCALE GENOMIC DNA]</scope>
</reference>
<protein>
    <recommendedName>
        <fullName evidence="4">phosphoserine phosphatase</fullName>
        <ecNumber evidence="4">3.1.3.3</ecNumber>
    </recommendedName>
</protein>
<evidence type="ECO:0000313" key="14">
    <source>
        <dbReference type="EMBL" id="SPF67530.1"/>
    </source>
</evidence>
<evidence type="ECO:0000256" key="10">
    <source>
        <dbReference type="ARBA" id="ARBA00048138"/>
    </source>
</evidence>
<feature type="region of interest" description="Disordered" evidence="12">
    <location>
        <begin position="395"/>
        <end position="434"/>
    </location>
</feature>
<evidence type="ECO:0000256" key="2">
    <source>
        <dbReference type="ARBA" id="ARBA00005135"/>
    </source>
</evidence>
<dbReference type="OrthoDB" id="1633110at2"/>
<dbReference type="EMBL" id="OMOH01000002">
    <property type="protein sequence ID" value="SPF67530.1"/>
    <property type="molecule type" value="Genomic_DNA"/>
</dbReference>
<keyword evidence="8" id="KW-0460">Magnesium</keyword>
<dbReference type="GO" id="GO:0005737">
    <property type="term" value="C:cytoplasm"/>
    <property type="evidence" value="ECO:0007669"/>
    <property type="project" value="TreeGrafter"/>
</dbReference>
<dbReference type="InterPro" id="IPR023214">
    <property type="entry name" value="HAD_sf"/>
</dbReference>
<keyword evidence="9" id="KW-0718">Serine biosynthesis</keyword>
<dbReference type="EC" id="3.1.3.3" evidence="4"/>
<dbReference type="InterPro" id="IPR036412">
    <property type="entry name" value="HAD-like_sf"/>
</dbReference>
<feature type="signal peptide" evidence="13">
    <location>
        <begin position="1"/>
        <end position="23"/>
    </location>
</feature>
<dbReference type="PANTHER" id="PTHR43344">
    <property type="entry name" value="PHOSPHOSERINE PHOSPHATASE"/>
    <property type="match status" value="1"/>
</dbReference>
<dbReference type="InterPro" id="IPR050582">
    <property type="entry name" value="HAD-like_SerB"/>
</dbReference>
<feature type="chain" id="PRO_5038991153" description="phosphoserine phosphatase" evidence="13">
    <location>
        <begin position="24"/>
        <end position="434"/>
    </location>
</feature>
<gene>
    <name evidence="14" type="ORF">PROPJV5_0484</name>
</gene>
<evidence type="ECO:0000256" key="4">
    <source>
        <dbReference type="ARBA" id="ARBA00012640"/>
    </source>
</evidence>
<comment type="similarity">
    <text evidence="3">Belongs to the HAD-like hydrolase superfamily. SerB family.</text>
</comment>
<accession>A0A375HY68</accession>
<keyword evidence="13" id="KW-0732">Signal</keyword>
<evidence type="ECO:0000256" key="6">
    <source>
        <dbReference type="ARBA" id="ARBA00022723"/>
    </source>
</evidence>
<keyword evidence="15" id="KW-1185">Reference proteome</keyword>
<sequence>MKKSSLVLAAPLVLGALTLSACSAGQSTASESSTQQSSVTQSCRTMDSSLDWFGDNLTAIDELIAEVGECGGSGEYAEGAPVALFDWDNTVVKNDIGDAQTFWMLANGKVRQPAGRDWRTVSPWITDEAARALSGTCDALAEPGEPMDTASQDGAACADEILSVYSEGTTTTGEEAFTGFNARRIEPQYAFAAQLLAGWTAEEVKEFAASAREQNLNAAESATQVVGTTEVTGWVRYYDQVVDLIETLRANGFDVRIISASAEPVAEVWGEALDFGADKVMGVVTSPGDGGTLTTTLSSCGGDEASMPYIEGKRCRVNEEVFGIDSSDAFEVADEPARAAFAAGDSDTDVSFMSDATGLRLAINRNKTELMCQAYFNADGKWIVNPMFIDPKGQQAEPYPCSTEGLILPDGGSGPLTDDDGQVVPDQEDTVYGE</sequence>
<dbReference type="PANTHER" id="PTHR43344:SF2">
    <property type="entry name" value="PHOSPHOSERINE PHOSPHATASE"/>
    <property type="match status" value="1"/>
</dbReference>
<dbReference type="Proteomes" id="UP000265962">
    <property type="component" value="Unassembled WGS sequence"/>
</dbReference>
<evidence type="ECO:0000256" key="9">
    <source>
        <dbReference type="ARBA" id="ARBA00023299"/>
    </source>
</evidence>
<dbReference type="Gene3D" id="3.40.50.1000">
    <property type="entry name" value="HAD superfamily/HAD-like"/>
    <property type="match status" value="2"/>
</dbReference>
<dbReference type="GO" id="GO:0000287">
    <property type="term" value="F:magnesium ion binding"/>
    <property type="evidence" value="ECO:0007669"/>
    <property type="project" value="TreeGrafter"/>
</dbReference>
<keyword evidence="7" id="KW-0378">Hydrolase</keyword>
<evidence type="ECO:0000256" key="12">
    <source>
        <dbReference type="SAM" id="MobiDB-lite"/>
    </source>
</evidence>
<comment type="pathway">
    <text evidence="2">Amino-acid biosynthesis; L-serine biosynthesis; L-serine from 3-phospho-D-glycerate: step 3/3.</text>
</comment>
<evidence type="ECO:0000256" key="7">
    <source>
        <dbReference type="ARBA" id="ARBA00022801"/>
    </source>
</evidence>
<keyword evidence="5" id="KW-0028">Amino-acid biosynthesis</keyword>
<evidence type="ECO:0000256" key="8">
    <source>
        <dbReference type="ARBA" id="ARBA00022842"/>
    </source>
</evidence>
<evidence type="ECO:0000256" key="13">
    <source>
        <dbReference type="SAM" id="SignalP"/>
    </source>
</evidence>
<organism evidence="14 15">
    <name type="scientific">Propionibacterium ruminifibrarum</name>
    <dbReference type="NCBI Taxonomy" id="1962131"/>
    <lineage>
        <taxon>Bacteria</taxon>
        <taxon>Bacillati</taxon>
        <taxon>Actinomycetota</taxon>
        <taxon>Actinomycetes</taxon>
        <taxon>Propionibacteriales</taxon>
        <taxon>Propionibacteriaceae</taxon>
        <taxon>Propionibacterium</taxon>
    </lineage>
</organism>
<dbReference type="Pfam" id="PF12710">
    <property type="entry name" value="HAD"/>
    <property type="match status" value="1"/>
</dbReference>
<dbReference type="PROSITE" id="PS51257">
    <property type="entry name" value="PROKAR_LIPOPROTEIN"/>
    <property type="match status" value="1"/>
</dbReference>
<evidence type="ECO:0000256" key="3">
    <source>
        <dbReference type="ARBA" id="ARBA00009184"/>
    </source>
</evidence>
<evidence type="ECO:0000256" key="5">
    <source>
        <dbReference type="ARBA" id="ARBA00022605"/>
    </source>
</evidence>
<dbReference type="GO" id="GO:0036424">
    <property type="term" value="F:L-phosphoserine phosphatase activity"/>
    <property type="evidence" value="ECO:0007669"/>
    <property type="project" value="TreeGrafter"/>
</dbReference>
<dbReference type="GO" id="GO:0006564">
    <property type="term" value="P:L-serine biosynthetic process"/>
    <property type="evidence" value="ECO:0007669"/>
    <property type="project" value="UniProtKB-KW"/>
</dbReference>
<name>A0A375HY68_9ACTN</name>
<keyword evidence="6" id="KW-0479">Metal-binding</keyword>
<comment type="cofactor">
    <cofactor evidence="1">
        <name>Mg(2+)</name>
        <dbReference type="ChEBI" id="CHEBI:18420"/>
    </cofactor>
</comment>
<evidence type="ECO:0000313" key="15">
    <source>
        <dbReference type="Proteomes" id="UP000265962"/>
    </source>
</evidence>
<dbReference type="AlphaFoldDB" id="A0A375HY68"/>
<evidence type="ECO:0000256" key="11">
    <source>
        <dbReference type="ARBA" id="ARBA00048523"/>
    </source>
</evidence>
<feature type="compositionally biased region" description="Acidic residues" evidence="12">
    <location>
        <begin position="417"/>
        <end position="434"/>
    </location>
</feature>
<comment type="catalytic activity">
    <reaction evidence="11">
        <text>O-phospho-D-serine + H2O = D-serine + phosphate</text>
        <dbReference type="Rhea" id="RHEA:24873"/>
        <dbReference type="ChEBI" id="CHEBI:15377"/>
        <dbReference type="ChEBI" id="CHEBI:35247"/>
        <dbReference type="ChEBI" id="CHEBI:43474"/>
        <dbReference type="ChEBI" id="CHEBI:58680"/>
        <dbReference type="EC" id="3.1.3.3"/>
    </reaction>
</comment>
<comment type="catalytic activity">
    <reaction evidence="10">
        <text>O-phospho-L-serine + H2O = L-serine + phosphate</text>
        <dbReference type="Rhea" id="RHEA:21208"/>
        <dbReference type="ChEBI" id="CHEBI:15377"/>
        <dbReference type="ChEBI" id="CHEBI:33384"/>
        <dbReference type="ChEBI" id="CHEBI:43474"/>
        <dbReference type="ChEBI" id="CHEBI:57524"/>
        <dbReference type="EC" id="3.1.3.3"/>
    </reaction>
</comment>